<gene>
    <name evidence="5" type="ORF">Xhom_00793</name>
</gene>
<dbReference type="Pfam" id="PF07729">
    <property type="entry name" value="FCD"/>
    <property type="match status" value="1"/>
</dbReference>
<dbReference type="Proteomes" id="UP000225433">
    <property type="component" value="Unassembled WGS sequence"/>
</dbReference>
<dbReference type="InterPro" id="IPR008920">
    <property type="entry name" value="TF_FadR/GntR_C"/>
</dbReference>
<name>A0A2G0QEY1_XENHO</name>
<dbReference type="GO" id="GO:0003677">
    <property type="term" value="F:DNA binding"/>
    <property type="evidence" value="ECO:0007669"/>
    <property type="project" value="UniProtKB-KW"/>
</dbReference>
<reference evidence="5 6" key="1">
    <citation type="journal article" date="2017" name="Nat. Microbiol.">
        <title>Natural product diversity associated with the nematode symbionts Photorhabdus and Xenorhabdus.</title>
        <authorList>
            <person name="Tobias N.J."/>
            <person name="Wolff H."/>
            <person name="Djahanschiri B."/>
            <person name="Grundmann F."/>
            <person name="Kronenwerth M."/>
            <person name="Shi Y.M."/>
            <person name="Simonyi S."/>
            <person name="Grun P."/>
            <person name="Shapiro-Ilan D."/>
            <person name="Pidot S.J."/>
            <person name="Stinear T.P."/>
            <person name="Ebersberger I."/>
            <person name="Bode H.B."/>
        </authorList>
    </citation>
    <scope>NUCLEOTIDE SEQUENCE [LARGE SCALE GENOMIC DNA]</scope>
    <source>
        <strain evidence="5 6">DSM 17903</strain>
    </source>
</reference>
<keyword evidence="2" id="KW-0238">DNA-binding</keyword>
<accession>A0A2G0QEY1</accession>
<dbReference type="EMBL" id="NJAI01000001">
    <property type="protein sequence ID" value="PHM57795.1"/>
    <property type="molecule type" value="Genomic_DNA"/>
</dbReference>
<sequence length="86" mass="9984">MAKQFNREKWIEADQLLHYTIYQSCGNPFLGSFMNLFHPIYQHYFEEIIAAKAFRLKAHKAIVNAIINGNSQQALEGCQRLLTPNE</sequence>
<evidence type="ECO:0000313" key="6">
    <source>
        <dbReference type="Proteomes" id="UP000225433"/>
    </source>
</evidence>
<evidence type="ECO:0000256" key="2">
    <source>
        <dbReference type="ARBA" id="ARBA00023125"/>
    </source>
</evidence>
<evidence type="ECO:0000259" key="4">
    <source>
        <dbReference type="Pfam" id="PF07729"/>
    </source>
</evidence>
<evidence type="ECO:0000313" key="5">
    <source>
        <dbReference type="EMBL" id="PHM57795.1"/>
    </source>
</evidence>
<keyword evidence="1" id="KW-0805">Transcription regulation</keyword>
<dbReference type="Gene3D" id="1.20.120.530">
    <property type="entry name" value="GntR ligand-binding domain-like"/>
    <property type="match status" value="1"/>
</dbReference>
<protein>
    <submittedName>
        <fullName evidence="5">GntR family transcriptional regulator</fullName>
    </submittedName>
</protein>
<evidence type="ECO:0000256" key="3">
    <source>
        <dbReference type="ARBA" id="ARBA00023163"/>
    </source>
</evidence>
<proteinExistence type="predicted"/>
<comment type="caution">
    <text evidence="5">The sequence shown here is derived from an EMBL/GenBank/DDBJ whole genome shotgun (WGS) entry which is preliminary data.</text>
</comment>
<evidence type="ECO:0000256" key="1">
    <source>
        <dbReference type="ARBA" id="ARBA00023015"/>
    </source>
</evidence>
<dbReference type="InterPro" id="IPR011711">
    <property type="entry name" value="GntR_C"/>
</dbReference>
<organism evidence="5 6">
    <name type="scientific">Xenorhabdus hominickii</name>
    <dbReference type="NCBI Taxonomy" id="351679"/>
    <lineage>
        <taxon>Bacteria</taxon>
        <taxon>Pseudomonadati</taxon>
        <taxon>Pseudomonadota</taxon>
        <taxon>Gammaproteobacteria</taxon>
        <taxon>Enterobacterales</taxon>
        <taxon>Morganellaceae</taxon>
        <taxon>Xenorhabdus</taxon>
    </lineage>
</organism>
<keyword evidence="3" id="KW-0804">Transcription</keyword>
<feature type="domain" description="GntR C-terminal" evidence="4">
    <location>
        <begin position="5"/>
        <end position="82"/>
    </location>
</feature>
<dbReference type="AlphaFoldDB" id="A0A2G0QEY1"/>
<dbReference type="SUPFAM" id="SSF48008">
    <property type="entry name" value="GntR ligand-binding domain-like"/>
    <property type="match status" value="1"/>
</dbReference>